<dbReference type="InterPro" id="IPR005174">
    <property type="entry name" value="KIB1-4_b-propeller"/>
</dbReference>
<feature type="domain" description="KIB1-4 beta-propeller" evidence="1">
    <location>
        <begin position="31"/>
        <end position="233"/>
    </location>
</feature>
<comment type="caution">
    <text evidence="2">The sequence shown here is derived from an EMBL/GenBank/DDBJ whole genome shotgun (WGS) entry which is preliminary data.</text>
</comment>
<dbReference type="PANTHER" id="PTHR31681:SF54">
    <property type="entry name" value="DUF295 DOMAIN-CONTAINING PROTEIN-RELATED"/>
    <property type="match status" value="1"/>
</dbReference>
<name>A0ABQ7XW14_BRANA</name>
<proteinExistence type="predicted"/>
<dbReference type="PANTHER" id="PTHR31681">
    <property type="entry name" value="C2H2-LIKE ZINC FINGER PROTEIN"/>
    <property type="match status" value="1"/>
</dbReference>
<organism evidence="2 3">
    <name type="scientific">Brassica napus</name>
    <name type="common">Rape</name>
    <dbReference type="NCBI Taxonomy" id="3708"/>
    <lineage>
        <taxon>Eukaryota</taxon>
        <taxon>Viridiplantae</taxon>
        <taxon>Streptophyta</taxon>
        <taxon>Embryophyta</taxon>
        <taxon>Tracheophyta</taxon>
        <taxon>Spermatophyta</taxon>
        <taxon>Magnoliopsida</taxon>
        <taxon>eudicotyledons</taxon>
        <taxon>Gunneridae</taxon>
        <taxon>Pentapetalae</taxon>
        <taxon>rosids</taxon>
        <taxon>malvids</taxon>
        <taxon>Brassicales</taxon>
        <taxon>Brassicaceae</taxon>
        <taxon>Brassiceae</taxon>
        <taxon>Brassica</taxon>
    </lineage>
</organism>
<reference evidence="2 3" key="1">
    <citation type="submission" date="2021-05" db="EMBL/GenBank/DDBJ databases">
        <title>Genome Assembly of Synthetic Allotetraploid Brassica napus Reveals Homoeologous Exchanges between Subgenomes.</title>
        <authorList>
            <person name="Davis J.T."/>
        </authorList>
    </citation>
    <scope>NUCLEOTIDE SEQUENCE [LARGE SCALE GENOMIC DNA]</scope>
    <source>
        <strain evidence="3">cv. Da-Ae</strain>
        <tissue evidence="2">Seedling</tissue>
    </source>
</reference>
<keyword evidence="3" id="KW-1185">Reference proteome</keyword>
<sequence length="263" mass="30283">MHVKPSQEESRMKIGKYLPCTLPLKLQDRQTKAMSSSSPEDDDEDCVVAIKFLGPQLNPEKEWINVRIENPSFFSSPIIFSKKDDVFLIPGAGGHIIASWDHHNQSSKNPPKLQSLLFQNIPKLSKTKRDILDSCYSCCTSEHVVGSKPTGEIFMVKLYRKFARMMYDGTARLRTEALMVFKLDDERNAVYTQDIGDLCIFLTRSEPFCLPSSFSLTLCRPNCVKIMDLDENKIFKLSDQNWNCSRWQAPVEYVRYASTWYWA</sequence>
<gene>
    <name evidence="2" type="ORF">HID58_087910</name>
</gene>
<dbReference type="Proteomes" id="UP000824890">
    <property type="component" value="Unassembled WGS sequence"/>
</dbReference>
<dbReference type="Pfam" id="PF03478">
    <property type="entry name" value="Beta-prop_KIB1-4"/>
    <property type="match status" value="1"/>
</dbReference>
<evidence type="ECO:0000313" key="3">
    <source>
        <dbReference type="Proteomes" id="UP000824890"/>
    </source>
</evidence>
<dbReference type="EMBL" id="JAGKQM010000019">
    <property type="protein sequence ID" value="KAH0859649.1"/>
    <property type="molecule type" value="Genomic_DNA"/>
</dbReference>
<evidence type="ECO:0000313" key="2">
    <source>
        <dbReference type="EMBL" id="KAH0859649.1"/>
    </source>
</evidence>
<protein>
    <recommendedName>
        <fullName evidence="1">KIB1-4 beta-propeller domain-containing protein</fullName>
    </recommendedName>
</protein>
<evidence type="ECO:0000259" key="1">
    <source>
        <dbReference type="Pfam" id="PF03478"/>
    </source>
</evidence>
<accession>A0ABQ7XW14</accession>